<evidence type="ECO:0000256" key="2">
    <source>
        <dbReference type="SAM" id="Phobius"/>
    </source>
</evidence>
<evidence type="ECO:0000313" key="3">
    <source>
        <dbReference type="EMBL" id="BDW84418.1"/>
    </source>
</evidence>
<proteinExistence type="predicted"/>
<name>A0AA48KJ35_9RHOB</name>
<keyword evidence="4" id="KW-1185">Reference proteome</keyword>
<sequence length="222" mass="22437">MKSTSGGILNFAIAWGVASAVGFGGMAALMILGDWTLIQAIFAAAVIFFVVGAVLSLMFLNPLPGPVKPGTAGWAGRDLTEAQPAAAAGAATPAPAKAAPVAAAPAASAPAAAAPAPAPAPVAASGAGTRPAALDAPRAGGADDLKRIKGIGPKLEKLCNSLGFYHFDQIANWTAEEVAWVDENLEGFKGRVTRDTWVEQAKLLAAGGDTEFSRKVDKGEVY</sequence>
<keyword evidence="2" id="KW-0472">Membrane</keyword>
<evidence type="ECO:0000313" key="4">
    <source>
        <dbReference type="Proteomes" id="UP001337723"/>
    </source>
</evidence>
<dbReference type="Proteomes" id="UP001337723">
    <property type="component" value="Chromosome"/>
</dbReference>
<keyword evidence="2" id="KW-0812">Transmembrane</keyword>
<dbReference type="RefSeq" id="WP_338274268.1">
    <property type="nucleotide sequence ID" value="NZ_AP027266.1"/>
</dbReference>
<dbReference type="KEGG" id="rmai:MACH21_05950"/>
<feature type="region of interest" description="Disordered" evidence="1">
    <location>
        <begin position="118"/>
        <end position="139"/>
    </location>
</feature>
<protein>
    <submittedName>
        <fullName evidence="3">Uncharacterized protein</fullName>
    </submittedName>
</protein>
<dbReference type="EMBL" id="AP027266">
    <property type="protein sequence ID" value="BDW84418.1"/>
    <property type="molecule type" value="Genomic_DNA"/>
</dbReference>
<accession>A0AA48KJ35</accession>
<evidence type="ECO:0000256" key="1">
    <source>
        <dbReference type="SAM" id="MobiDB-lite"/>
    </source>
</evidence>
<organism evidence="3 4">
    <name type="scientific">Roseicyclus marinus</name>
    <dbReference type="NCBI Taxonomy" id="2161673"/>
    <lineage>
        <taxon>Bacteria</taxon>
        <taxon>Pseudomonadati</taxon>
        <taxon>Pseudomonadota</taxon>
        <taxon>Alphaproteobacteria</taxon>
        <taxon>Rhodobacterales</taxon>
        <taxon>Roseobacteraceae</taxon>
        <taxon>Roseicyclus</taxon>
    </lineage>
</organism>
<dbReference type="Gene3D" id="1.10.150.20">
    <property type="entry name" value="5' to 3' exonuclease, C-terminal subdomain"/>
    <property type="match status" value="1"/>
</dbReference>
<keyword evidence="2" id="KW-1133">Transmembrane helix</keyword>
<feature type="compositionally biased region" description="Low complexity" evidence="1">
    <location>
        <begin position="118"/>
        <end position="127"/>
    </location>
</feature>
<reference evidence="3 4" key="1">
    <citation type="submission" date="2023-01" db="EMBL/GenBank/DDBJ databases">
        <title>Complete genome sequence of Roseicyclus marinus strain Dej080120_10.</title>
        <authorList>
            <person name="Ueki S."/>
            <person name="Maruyama F."/>
        </authorList>
    </citation>
    <scope>NUCLEOTIDE SEQUENCE [LARGE SCALE GENOMIC DNA]</scope>
    <source>
        <strain evidence="3 4">Dej080120_10</strain>
    </source>
</reference>
<dbReference type="AlphaFoldDB" id="A0AA48KJ35"/>
<feature type="transmembrane region" description="Helical" evidence="2">
    <location>
        <begin position="12"/>
        <end position="32"/>
    </location>
</feature>
<feature type="transmembrane region" description="Helical" evidence="2">
    <location>
        <begin position="38"/>
        <end position="60"/>
    </location>
</feature>
<gene>
    <name evidence="3" type="ORF">MACH21_05950</name>
</gene>